<gene>
    <name evidence="2" type="ORF">BU16DRAFT_622276</name>
</gene>
<dbReference type="AlphaFoldDB" id="A0A6A6QC94"/>
<feature type="compositionally biased region" description="Polar residues" evidence="1">
    <location>
        <begin position="121"/>
        <end position="130"/>
    </location>
</feature>
<feature type="compositionally biased region" description="Basic and acidic residues" evidence="1">
    <location>
        <begin position="28"/>
        <end position="43"/>
    </location>
</feature>
<keyword evidence="3" id="KW-1185">Reference proteome</keyword>
<feature type="compositionally biased region" description="Acidic residues" evidence="1">
    <location>
        <begin position="52"/>
        <end position="69"/>
    </location>
</feature>
<evidence type="ECO:0008006" key="4">
    <source>
        <dbReference type="Google" id="ProtNLM"/>
    </source>
</evidence>
<feature type="region of interest" description="Disordered" evidence="1">
    <location>
        <begin position="251"/>
        <end position="280"/>
    </location>
</feature>
<feature type="region of interest" description="Disordered" evidence="1">
    <location>
        <begin position="423"/>
        <end position="448"/>
    </location>
</feature>
<dbReference type="OrthoDB" id="10582807at2759"/>
<dbReference type="Proteomes" id="UP000799750">
    <property type="component" value="Unassembled WGS sequence"/>
</dbReference>
<reference evidence="2" key="1">
    <citation type="journal article" date="2020" name="Stud. Mycol.">
        <title>101 Dothideomycetes genomes: a test case for predicting lifestyles and emergence of pathogens.</title>
        <authorList>
            <person name="Haridas S."/>
            <person name="Albert R."/>
            <person name="Binder M."/>
            <person name="Bloem J."/>
            <person name="Labutti K."/>
            <person name="Salamov A."/>
            <person name="Andreopoulos B."/>
            <person name="Baker S."/>
            <person name="Barry K."/>
            <person name="Bills G."/>
            <person name="Bluhm B."/>
            <person name="Cannon C."/>
            <person name="Castanera R."/>
            <person name="Culley D."/>
            <person name="Daum C."/>
            <person name="Ezra D."/>
            <person name="Gonzalez J."/>
            <person name="Henrissat B."/>
            <person name="Kuo A."/>
            <person name="Liang C."/>
            <person name="Lipzen A."/>
            <person name="Lutzoni F."/>
            <person name="Magnuson J."/>
            <person name="Mondo S."/>
            <person name="Nolan M."/>
            <person name="Ohm R."/>
            <person name="Pangilinan J."/>
            <person name="Park H.-J."/>
            <person name="Ramirez L."/>
            <person name="Alfaro M."/>
            <person name="Sun H."/>
            <person name="Tritt A."/>
            <person name="Yoshinaga Y."/>
            <person name="Zwiers L.-H."/>
            <person name="Turgeon B."/>
            <person name="Goodwin S."/>
            <person name="Spatafora J."/>
            <person name="Crous P."/>
            <person name="Grigoriev I."/>
        </authorList>
    </citation>
    <scope>NUCLEOTIDE SEQUENCE</scope>
    <source>
        <strain evidence="2">CBS 269.34</strain>
    </source>
</reference>
<accession>A0A6A6QC94</accession>
<feature type="compositionally biased region" description="Acidic residues" evidence="1">
    <location>
        <begin position="434"/>
        <end position="445"/>
    </location>
</feature>
<dbReference type="EMBL" id="MU004198">
    <property type="protein sequence ID" value="KAF2489630.1"/>
    <property type="molecule type" value="Genomic_DNA"/>
</dbReference>
<protein>
    <recommendedName>
        <fullName evidence="4">Zinc-binding loop region of homing endonuclease domain-containing protein</fullName>
    </recommendedName>
</protein>
<feature type="compositionally biased region" description="Polar residues" evidence="1">
    <location>
        <begin position="103"/>
        <end position="112"/>
    </location>
</feature>
<organism evidence="2 3">
    <name type="scientific">Lophium mytilinum</name>
    <dbReference type="NCBI Taxonomy" id="390894"/>
    <lineage>
        <taxon>Eukaryota</taxon>
        <taxon>Fungi</taxon>
        <taxon>Dikarya</taxon>
        <taxon>Ascomycota</taxon>
        <taxon>Pezizomycotina</taxon>
        <taxon>Dothideomycetes</taxon>
        <taxon>Pleosporomycetidae</taxon>
        <taxon>Mytilinidiales</taxon>
        <taxon>Mytilinidiaceae</taxon>
        <taxon>Lophium</taxon>
    </lineage>
</organism>
<evidence type="ECO:0000313" key="3">
    <source>
        <dbReference type="Proteomes" id="UP000799750"/>
    </source>
</evidence>
<feature type="region of interest" description="Disordered" evidence="1">
    <location>
        <begin position="314"/>
        <end position="367"/>
    </location>
</feature>
<name>A0A6A6QC94_9PEZI</name>
<evidence type="ECO:0000256" key="1">
    <source>
        <dbReference type="SAM" id="MobiDB-lite"/>
    </source>
</evidence>
<sequence>MVSPVPVTRMPHMHNPASGKKRKRPHKEKPTEETIVESEKQEYTDASWSGITDDEDIDEEENTAEESGEEPFKKRHSAVPRSILKTRGGCPRREPSKVPIEQSLGTPTSASKPNEGRHLSSKSNITSETSASRWRTILQDRKAVERRKRDANKFTQETWEFFKKTKASFEEYVLQEYPESPAWDRRTIIKYCKEHVRMLPWFGVNASDLKQSKDALKYWCDKKIYSFSTLRRELDLEVTAQVEQTIVENKLEDSVKSENSTSEAPTPTMPSDPHRSTSEVIDLTMDPPDVQDEENYDNKHAVNRNLSFEEIADEQDDDEGDTCQVGASSPLATVNSPSSSVYDQGSPPNADESVDDLYRDSTPVEDSFSRRTLGSSIAYTQNVGTSSRVAAGISSKDRARVLGPRSYDSDERFIDLCADASDASMNESNHDEGDLGEDDDDDDEGPVVPIRRRAPPQMSRETVQHDLDNVPQVTTSGNDMQGMTDYKDYKEACPYCEVRVRNLYGHIAERCASAPSLNPQEHIKPRPCPHCQKLVKNVLGHLSHGSCLRKPKKQKCEVHVGRKSSSALFTCSTFRRGVTNRAFSLLRTSNASLIPWGHLGSEKRTIYTENAQYLSDSAPCLGTVVINPVREAMVPFQCHKCKGLHRIKLPAAMLIMLGCNLVDEKTWGHWVDGNLTSYLLCHNRFCLQPSHIMLCLRDEPALAQRKRELCAETGSCTCGNIPECRIKDYDPDEKYVIKLTKYVSKKRMDTLLRCPVSDCLWRRRETVSLYKHIHGPGDRLSHALLSIAGDIASHYEGAHTNET</sequence>
<feature type="compositionally biased region" description="Polar residues" evidence="1">
    <location>
        <begin position="325"/>
        <end position="347"/>
    </location>
</feature>
<feature type="region of interest" description="Disordered" evidence="1">
    <location>
        <begin position="1"/>
        <end position="130"/>
    </location>
</feature>
<proteinExistence type="predicted"/>
<evidence type="ECO:0000313" key="2">
    <source>
        <dbReference type="EMBL" id="KAF2489630.1"/>
    </source>
</evidence>